<organism evidence="2 3">
    <name type="scientific">Peronospora matthiolae</name>
    <dbReference type="NCBI Taxonomy" id="2874970"/>
    <lineage>
        <taxon>Eukaryota</taxon>
        <taxon>Sar</taxon>
        <taxon>Stramenopiles</taxon>
        <taxon>Oomycota</taxon>
        <taxon>Peronosporomycetes</taxon>
        <taxon>Peronosporales</taxon>
        <taxon>Peronosporaceae</taxon>
        <taxon>Peronospora</taxon>
    </lineage>
</organism>
<accession>A0AAV1TNR8</accession>
<evidence type="ECO:0000313" key="2">
    <source>
        <dbReference type="EMBL" id="CAK7923222.1"/>
    </source>
</evidence>
<feature type="compositionally biased region" description="Basic and acidic residues" evidence="1">
    <location>
        <begin position="57"/>
        <end position="71"/>
    </location>
</feature>
<evidence type="ECO:0000313" key="3">
    <source>
        <dbReference type="Proteomes" id="UP001162060"/>
    </source>
</evidence>
<protein>
    <submittedName>
        <fullName evidence="2">Uncharacterized protein</fullName>
    </submittedName>
</protein>
<sequence>MCRVVLLNQTPYVDHQLGAGLPRIPGRGTAAPPDEITRPTPVHVAVIQQPINLKSAGHRESPPMEEKEEGTRSPNYRGEACVP</sequence>
<comment type="caution">
    <text evidence="2">The sequence shown here is derived from an EMBL/GenBank/DDBJ whole genome shotgun (WGS) entry which is preliminary data.</text>
</comment>
<dbReference type="Proteomes" id="UP001162060">
    <property type="component" value="Unassembled WGS sequence"/>
</dbReference>
<reference evidence="2" key="1">
    <citation type="submission" date="2024-01" db="EMBL/GenBank/DDBJ databases">
        <authorList>
            <person name="Webb A."/>
        </authorList>
    </citation>
    <scope>NUCLEOTIDE SEQUENCE</scope>
    <source>
        <strain evidence="2">Pm1</strain>
    </source>
</reference>
<dbReference type="EMBL" id="CAKLBY020000068">
    <property type="protein sequence ID" value="CAK7923222.1"/>
    <property type="molecule type" value="Genomic_DNA"/>
</dbReference>
<gene>
    <name evidence="2" type="ORF">PM001_LOCUS8372</name>
</gene>
<feature type="region of interest" description="Disordered" evidence="1">
    <location>
        <begin position="52"/>
        <end position="83"/>
    </location>
</feature>
<evidence type="ECO:0000256" key="1">
    <source>
        <dbReference type="SAM" id="MobiDB-lite"/>
    </source>
</evidence>
<dbReference type="AlphaFoldDB" id="A0AAV1TNR8"/>
<proteinExistence type="predicted"/>
<name>A0AAV1TNR8_9STRA</name>